<dbReference type="AlphaFoldDB" id="A0A9W9X468"/>
<evidence type="ECO:0000313" key="2">
    <source>
        <dbReference type="EMBL" id="KAJ5483418.1"/>
    </source>
</evidence>
<evidence type="ECO:0000313" key="3">
    <source>
        <dbReference type="Proteomes" id="UP001147760"/>
    </source>
</evidence>
<reference evidence="2" key="2">
    <citation type="journal article" date="2023" name="IMA Fungus">
        <title>Comparative genomic study of the Penicillium genus elucidates a diverse pangenome and 15 lateral gene transfer events.</title>
        <authorList>
            <person name="Petersen C."/>
            <person name="Sorensen T."/>
            <person name="Nielsen M.R."/>
            <person name="Sondergaard T.E."/>
            <person name="Sorensen J.L."/>
            <person name="Fitzpatrick D.A."/>
            <person name="Frisvad J.C."/>
            <person name="Nielsen K.L."/>
        </authorList>
    </citation>
    <scope>NUCLEOTIDE SEQUENCE</scope>
    <source>
        <strain evidence="2">IBT 17660</strain>
    </source>
</reference>
<keyword evidence="1" id="KW-0812">Transmembrane</keyword>
<sequence>MTFLEVVTLDALNSPQNVRNSEHQAQNSDGVSVTNEDDCYLRKLGYRSFFVRGKGFFTNLACSFLALNCVGGTLVLSYIALEAARLLCIFSVSRRRAFRSDGDGKVGRFISFLVPAWPLGAWTTFLASDSFGVANDLILEIIVVNSDELPI</sequence>
<accession>A0A9W9X468</accession>
<dbReference type="OrthoDB" id="10054429at2759"/>
<protein>
    <submittedName>
        <fullName evidence="2">Uncharacterized protein</fullName>
    </submittedName>
</protein>
<reference evidence="2" key="1">
    <citation type="submission" date="2022-12" db="EMBL/GenBank/DDBJ databases">
        <authorList>
            <person name="Petersen C."/>
        </authorList>
    </citation>
    <scope>NUCLEOTIDE SEQUENCE</scope>
    <source>
        <strain evidence="2">IBT 17660</strain>
    </source>
</reference>
<dbReference type="EMBL" id="JAPWDO010000002">
    <property type="protein sequence ID" value="KAJ5483418.1"/>
    <property type="molecule type" value="Genomic_DNA"/>
</dbReference>
<gene>
    <name evidence="2" type="ORF">N7530_002664</name>
</gene>
<organism evidence="2 3">
    <name type="scientific">Penicillium desertorum</name>
    <dbReference type="NCBI Taxonomy" id="1303715"/>
    <lineage>
        <taxon>Eukaryota</taxon>
        <taxon>Fungi</taxon>
        <taxon>Dikarya</taxon>
        <taxon>Ascomycota</taxon>
        <taxon>Pezizomycotina</taxon>
        <taxon>Eurotiomycetes</taxon>
        <taxon>Eurotiomycetidae</taxon>
        <taxon>Eurotiales</taxon>
        <taxon>Aspergillaceae</taxon>
        <taxon>Penicillium</taxon>
    </lineage>
</organism>
<comment type="caution">
    <text evidence="2">The sequence shown here is derived from an EMBL/GenBank/DDBJ whole genome shotgun (WGS) entry which is preliminary data.</text>
</comment>
<feature type="transmembrane region" description="Helical" evidence="1">
    <location>
        <begin position="56"/>
        <end position="81"/>
    </location>
</feature>
<evidence type="ECO:0000256" key="1">
    <source>
        <dbReference type="SAM" id="Phobius"/>
    </source>
</evidence>
<keyword evidence="1" id="KW-1133">Transmembrane helix</keyword>
<proteinExistence type="predicted"/>
<keyword evidence="1" id="KW-0472">Membrane</keyword>
<keyword evidence="3" id="KW-1185">Reference proteome</keyword>
<name>A0A9W9X468_9EURO</name>
<dbReference type="Proteomes" id="UP001147760">
    <property type="component" value="Unassembled WGS sequence"/>
</dbReference>